<accession>A0A2G9QI36</accession>
<dbReference type="PANTHER" id="PTHR44889:SF1">
    <property type="entry name" value="INACTIVE HYDROXYSTEROID DEHYDROGENASE-LIKE PROTEIN 1"/>
    <property type="match status" value="1"/>
</dbReference>
<evidence type="ECO:0000256" key="2">
    <source>
        <dbReference type="ARBA" id="ARBA00022857"/>
    </source>
</evidence>
<keyword evidence="2" id="KW-0521">NADP</keyword>
<evidence type="ECO:0000313" key="5">
    <source>
        <dbReference type="EMBL" id="PIO15298.1"/>
    </source>
</evidence>
<evidence type="ECO:0000256" key="1">
    <source>
        <dbReference type="ARBA" id="ARBA00004173"/>
    </source>
</evidence>
<dbReference type="InterPro" id="IPR052149">
    <property type="entry name" value="17-beta-HSD3-like"/>
</dbReference>
<sequence>MMVRIVVPGMAQRKRGAIVNVSPGTEYRHSAITQIAASKAYLDKFSRQLQCELRSSGIFVQLLTPLCVGDKHEPSAGTLHYLPAFVPSSDVYARHAVRTLGISSRTTGYWAHSLQLLAFQWIPGWMCTSVGRGLLQH</sequence>
<dbReference type="SUPFAM" id="SSF51735">
    <property type="entry name" value="NAD(P)-binding Rossmann-fold domains"/>
    <property type="match status" value="1"/>
</dbReference>
<organism evidence="5 6">
    <name type="scientific">Aquarana catesbeiana</name>
    <name type="common">American bullfrog</name>
    <name type="synonym">Rana catesbeiana</name>
    <dbReference type="NCBI Taxonomy" id="8400"/>
    <lineage>
        <taxon>Eukaryota</taxon>
        <taxon>Metazoa</taxon>
        <taxon>Chordata</taxon>
        <taxon>Craniata</taxon>
        <taxon>Vertebrata</taxon>
        <taxon>Euteleostomi</taxon>
        <taxon>Amphibia</taxon>
        <taxon>Batrachia</taxon>
        <taxon>Anura</taxon>
        <taxon>Neobatrachia</taxon>
        <taxon>Ranoidea</taxon>
        <taxon>Ranidae</taxon>
        <taxon>Aquarana</taxon>
    </lineage>
</organism>
<dbReference type="EMBL" id="KV979367">
    <property type="protein sequence ID" value="PIO15298.1"/>
    <property type="molecule type" value="Genomic_DNA"/>
</dbReference>
<comment type="similarity">
    <text evidence="4">Belongs to the short-chain dehydrogenases/reductases (SDR) family. 17-beta-HSD 3 subfamily.</text>
</comment>
<dbReference type="PANTHER" id="PTHR44889">
    <property type="entry name" value="INACTIVE HYDROXYSTEROID DEHYDROGENASE-LIKE PROTEIN 1"/>
    <property type="match status" value="1"/>
</dbReference>
<dbReference type="AlphaFoldDB" id="A0A2G9QI36"/>
<evidence type="ECO:0000256" key="4">
    <source>
        <dbReference type="ARBA" id="ARBA00038261"/>
    </source>
</evidence>
<protein>
    <submittedName>
        <fullName evidence="5">Uncharacterized protein</fullName>
    </submittedName>
</protein>
<reference evidence="6" key="1">
    <citation type="journal article" date="2017" name="Nat. Commun.">
        <title>The North American bullfrog draft genome provides insight into hormonal regulation of long noncoding RNA.</title>
        <authorList>
            <person name="Hammond S.A."/>
            <person name="Warren R.L."/>
            <person name="Vandervalk B.P."/>
            <person name="Kucuk E."/>
            <person name="Khan H."/>
            <person name="Gibb E.A."/>
            <person name="Pandoh P."/>
            <person name="Kirk H."/>
            <person name="Zhao Y."/>
            <person name="Jones M."/>
            <person name="Mungall A.J."/>
            <person name="Coope R."/>
            <person name="Pleasance S."/>
            <person name="Moore R.A."/>
            <person name="Holt R.A."/>
            <person name="Round J.M."/>
            <person name="Ohora S."/>
            <person name="Walle B.V."/>
            <person name="Veldhoen N."/>
            <person name="Helbing C.C."/>
            <person name="Birol I."/>
        </authorList>
    </citation>
    <scope>NUCLEOTIDE SEQUENCE [LARGE SCALE GENOMIC DNA]</scope>
</reference>
<dbReference type="InterPro" id="IPR002347">
    <property type="entry name" value="SDR_fam"/>
</dbReference>
<keyword evidence="6" id="KW-1185">Reference proteome</keyword>
<evidence type="ECO:0000313" key="6">
    <source>
        <dbReference type="Proteomes" id="UP000228934"/>
    </source>
</evidence>
<dbReference type="OrthoDB" id="5545019at2759"/>
<comment type="subcellular location">
    <subcellularLocation>
        <location evidence="1">Mitochondrion</location>
    </subcellularLocation>
</comment>
<dbReference type="Pfam" id="PF00106">
    <property type="entry name" value="adh_short"/>
    <property type="match status" value="1"/>
</dbReference>
<gene>
    <name evidence="5" type="ORF">AB205_0001520</name>
</gene>
<dbReference type="GO" id="GO:0005739">
    <property type="term" value="C:mitochondrion"/>
    <property type="evidence" value="ECO:0007669"/>
    <property type="project" value="UniProtKB-SubCell"/>
</dbReference>
<keyword evidence="3" id="KW-0496">Mitochondrion</keyword>
<name>A0A2G9QI36_AQUCT</name>
<proteinExistence type="inferred from homology"/>
<dbReference type="InterPro" id="IPR036291">
    <property type="entry name" value="NAD(P)-bd_dom_sf"/>
</dbReference>
<dbReference type="Proteomes" id="UP000228934">
    <property type="component" value="Unassembled WGS sequence"/>
</dbReference>
<evidence type="ECO:0000256" key="3">
    <source>
        <dbReference type="ARBA" id="ARBA00023128"/>
    </source>
</evidence>
<dbReference type="Gene3D" id="3.40.50.720">
    <property type="entry name" value="NAD(P)-binding Rossmann-like Domain"/>
    <property type="match status" value="1"/>
</dbReference>